<feature type="domain" description="Aminotransferase class V" evidence="2">
    <location>
        <begin position="58"/>
        <end position="406"/>
    </location>
</feature>
<dbReference type="GO" id="GO:0045439">
    <property type="term" value="F:isopenicillin-N epimerase activity"/>
    <property type="evidence" value="ECO:0007669"/>
    <property type="project" value="UniProtKB-EC"/>
</dbReference>
<proteinExistence type="predicted"/>
<reference evidence="3 4" key="1">
    <citation type="submission" date="2019-02" db="EMBL/GenBank/DDBJ databases">
        <title>Deep-cultivation of Planctomycetes and their phenomic and genomic characterization uncovers novel biology.</title>
        <authorList>
            <person name="Wiegand S."/>
            <person name="Jogler M."/>
            <person name="Boedeker C."/>
            <person name="Pinto D."/>
            <person name="Vollmers J."/>
            <person name="Rivas-Marin E."/>
            <person name="Kohn T."/>
            <person name="Peeters S.H."/>
            <person name="Heuer A."/>
            <person name="Rast P."/>
            <person name="Oberbeckmann S."/>
            <person name="Bunk B."/>
            <person name="Jeske O."/>
            <person name="Meyerdierks A."/>
            <person name="Storesund J.E."/>
            <person name="Kallscheuer N."/>
            <person name="Luecker S."/>
            <person name="Lage O.M."/>
            <person name="Pohl T."/>
            <person name="Merkel B.J."/>
            <person name="Hornburger P."/>
            <person name="Mueller R.-W."/>
            <person name="Bruemmer F."/>
            <person name="Labrenz M."/>
            <person name="Spormann A.M."/>
            <person name="Op den Camp H."/>
            <person name="Overmann J."/>
            <person name="Amann R."/>
            <person name="Jetten M.S.M."/>
            <person name="Mascher T."/>
            <person name="Medema M.H."/>
            <person name="Devos D.P."/>
            <person name="Kaster A.-K."/>
            <person name="Ovreas L."/>
            <person name="Rohde M."/>
            <person name="Galperin M.Y."/>
            <person name="Jogler C."/>
        </authorList>
    </citation>
    <scope>NUCLEOTIDE SEQUENCE [LARGE SCALE GENOMIC DNA]</scope>
    <source>
        <strain evidence="3 4">SV_7m_r</strain>
    </source>
</reference>
<dbReference type="EMBL" id="CP036272">
    <property type="protein sequence ID" value="QDT59830.1"/>
    <property type="molecule type" value="Genomic_DNA"/>
</dbReference>
<evidence type="ECO:0000256" key="1">
    <source>
        <dbReference type="ARBA" id="ARBA00022898"/>
    </source>
</evidence>
<dbReference type="PANTHER" id="PTHR43092">
    <property type="entry name" value="L-CYSTEINE DESULFHYDRASE"/>
    <property type="match status" value="1"/>
</dbReference>
<evidence type="ECO:0000313" key="4">
    <source>
        <dbReference type="Proteomes" id="UP000315003"/>
    </source>
</evidence>
<dbReference type="Gene3D" id="3.90.1150.10">
    <property type="entry name" value="Aspartate Aminotransferase, domain 1"/>
    <property type="match status" value="1"/>
</dbReference>
<dbReference type="SUPFAM" id="SSF53383">
    <property type="entry name" value="PLP-dependent transferases"/>
    <property type="match status" value="1"/>
</dbReference>
<dbReference type="AlphaFoldDB" id="A0A517SUQ4"/>
<protein>
    <submittedName>
        <fullName evidence="3">Isopenicillin N epimerase</fullName>
        <ecNumber evidence="3">5.1.1.17</ecNumber>
    </submittedName>
</protein>
<dbReference type="Pfam" id="PF00266">
    <property type="entry name" value="Aminotran_5"/>
    <property type="match status" value="1"/>
</dbReference>
<dbReference type="Gene3D" id="3.40.640.10">
    <property type="entry name" value="Type I PLP-dependent aspartate aminotransferase-like (Major domain)"/>
    <property type="match status" value="1"/>
</dbReference>
<dbReference type="RefSeq" id="WP_419188394.1">
    <property type="nucleotide sequence ID" value="NZ_CP036272.1"/>
</dbReference>
<name>A0A517SUQ4_9BACT</name>
<keyword evidence="4" id="KW-1185">Reference proteome</keyword>
<sequence length="418" mass="47193">MARRQCSSIDRDNLELQSTTLHENDALNEEMKPTVSAADFLLEPDVIFLNHGSFGACPRVVHDQYQKLQRQLESQPVRFLQRELPDLLNDARAQLAQFLGGRPQDLVFVPNPTFATNEIARSLQLEPGDEVLTSNHEYGSCLNAWQFMAQRRGFQIVQQPIDLPVQQEQQIADDFWDAVSERTKVIFLSHISSPTALTFPVAEICRRARQRGILTVIDGAHAPGQRSVDLQAIDADFYMGTCHKWLGAPKGSAFLHAQSAVQSLIEPLIVGWGWGEANRQFESGSDFLDYHQWLGTHDPSAYLTVPAAIQFQKDNDWKSVRTRCHQLAVELIDQAETIPGVGRVHPNEMFQQMALLSIDPAHFDPQTLKSRLLGHGIEVPVIEWNGRWFVRVSLQAYNTRTEIAAFLEALQRIRIGTV</sequence>
<evidence type="ECO:0000313" key="3">
    <source>
        <dbReference type="EMBL" id="QDT59830.1"/>
    </source>
</evidence>
<dbReference type="Proteomes" id="UP000315003">
    <property type="component" value="Chromosome"/>
</dbReference>
<dbReference type="PANTHER" id="PTHR43092:SF2">
    <property type="entry name" value="HERCYNYLCYSTEINE SULFOXIDE LYASE"/>
    <property type="match status" value="1"/>
</dbReference>
<keyword evidence="3" id="KW-0413">Isomerase</keyword>
<dbReference type="InterPro" id="IPR015422">
    <property type="entry name" value="PyrdxlP-dep_Trfase_small"/>
</dbReference>
<dbReference type="InterPro" id="IPR015424">
    <property type="entry name" value="PyrdxlP-dep_Trfase"/>
</dbReference>
<gene>
    <name evidence="3" type="primary">cefD</name>
    <name evidence="3" type="ORF">SV7mr_23420</name>
</gene>
<dbReference type="EC" id="5.1.1.17" evidence="3"/>
<dbReference type="InterPro" id="IPR015421">
    <property type="entry name" value="PyrdxlP-dep_Trfase_major"/>
</dbReference>
<evidence type="ECO:0000259" key="2">
    <source>
        <dbReference type="Pfam" id="PF00266"/>
    </source>
</evidence>
<keyword evidence="1" id="KW-0663">Pyridoxal phosphate</keyword>
<organism evidence="3 4">
    <name type="scientific">Stieleria bergensis</name>
    <dbReference type="NCBI Taxonomy" id="2528025"/>
    <lineage>
        <taxon>Bacteria</taxon>
        <taxon>Pseudomonadati</taxon>
        <taxon>Planctomycetota</taxon>
        <taxon>Planctomycetia</taxon>
        <taxon>Pirellulales</taxon>
        <taxon>Pirellulaceae</taxon>
        <taxon>Stieleria</taxon>
    </lineage>
</organism>
<dbReference type="InterPro" id="IPR000192">
    <property type="entry name" value="Aminotrans_V_dom"/>
</dbReference>
<accession>A0A517SUQ4</accession>